<evidence type="ECO:0000313" key="1">
    <source>
        <dbReference type="EMBL" id="SFK97228.1"/>
    </source>
</evidence>
<dbReference type="Proteomes" id="UP000323300">
    <property type="component" value="Unassembled WGS sequence"/>
</dbReference>
<dbReference type="SUPFAM" id="SSF51197">
    <property type="entry name" value="Clavaminate synthase-like"/>
    <property type="match status" value="1"/>
</dbReference>
<evidence type="ECO:0000313" key="2">
    <source>
        <dbReference type="Proteomes" id="UP000323300"/>
    </source>
</evidence>
<keyword evidence="1" id="KW-0560">Oxidoreductase</keyword>
<protein>
    <submittedName>
        <fullName evidence="1">Phytanoyl-CoA dioxygenase (PhyH)</fullName>
    </submittedName>
</protein>
<organism evidence="1 2">
    <name type="scientific">Neomesorhizobium albiziae</name>
    <dbReference type="NCBI Taxonomy" id="335020"/>
    <lineage>
        <taxon>Bacteria</taxon>
        <taxon>Pseudomonadati</taxon>
        <taxon>Pseudomonadota</taxon>
        <taxon>Alphaproteobacteria</taxon>
        <taxon>Hyphomicrobiales</taxon>
        <taxon>Phyllobacteriaceae</taxon>
        <taxon>Neomesorhizobium</taxon>
    </lineage>
</organism>
<keyword evidence="1" id="KW-0223">Dioxygenase</keyword>
<dbReference type="AlphaFoldDB" id="A0A1I4DU63"/>
<dbReference type="Pfam" id="PF05721">
    <property type="entry name" value="PhyH"/>
    <property type="match status" value="1"/>
</dbReference>
<dbReference type="OrthoDB" id="9796766at2"/>
<dbReference type="GO" id="GO:0016706">
    <property type="term" value="F:2-oxoglutarate-dependent dioxygenase activity"/>
    <property type="evidence" value="ECO:0007669"/>
    <property type="project" value="UniProtKB-ARBA"/>
</dbReference>
<gene>
    <name evidence="1" type="ORF">SAMN04488498_12013</name>
</gene>
<dbReference type="EMBL" id="FOSL01000020">
    <property type="protein sequence ID" value="SFK97228.1"/>
    <property type="molecule type" value="Genomic_DNA"/>
</dbReference>
<keyword evidence="2" id="KW-1185">Reference proteome</keyword>
<sequence length="281" mass="31435">MAMVERSSVPRYGVKEQTATVDRIDVACEELRLVGFSIVDPGFSDDYKAHIAKCFDTVAQTYFTSHGGRDALRSIDEHNTIRGMLAYDHMFLELAKTPTIISLCERLLGNTFILNQQNGVINPAVSDRYNQAYYHRDLPYQHFTTSRPLAINALYCVDAFTVENGATRVVPGSHKQEAFPSDSAVHGLETVALARAGCFIVLDCMTFHCGGRNVTLCDRRAINHVYTLPFIKQQIYLKSMVEDSGRLSPADRQLLDLDNQPAADAAGYLETRRARLLRNPI</sequence>
<dbReference type="InterPro" id="IPR008775">
    <property type="entry name" value="Phytyl_CoA_dOase-like"/>
</dbReference>
<reference evidence="1 2" key="1">
    <citation type="submission" date="2016-10" db="EMBL/GenBank/DDBJ databases">
        <authorList>
            <person name="Varghese N."/>
            <person name="Submissions S."/>
        </authorList>
    </citation>
    <scope>NUCLEOTIDE SEQUENCE [LARGE SCALE GENOMIC DNA]</scope>
    <source>
        <strain evidence="1 2">DSM 21822</strain>
    </source>
</reference>
<name>A0A1I4DU63_9HYPH</name>
<proteinExistence type="predicted"/>
<dbReference type="Gene3D" id="2.60.120.620">
    <property type="entry name" value="q2cbj1_9rhob like domain"/>
    <property type="match status" value="1"/>
</dbReference>
<dbReference type="RefSeq" id="WP_149762750.1">
    <property type="nucleotide sequence ID" value="NZ_BSPE01000046.1"/>
</dbReference>
<accession>A0A1I4DU63</accession>